<dbReference type="InterPro" id="IPR000493">
    <property type="entry name" value="InsP3_rcpt"/>
</dbReference>
<dbReference type="PANTHER" id="PTHR13715">
    <property type="entry name" value="RYANODINE RECEPTOR AND IP3 RECEPTOR"/>
    <property type="match status" value="1"/>
</dbReference>
<keyword evidence="1" id="KW-0256">Endoplasmic reticulum</keyword>
<reference evidence="2" key="1">
    <citation type="journal article" date="2012" name="Nature">
        <title>The oyster genome reveals stress adaptation and complexity of shell formation.</title>
        <authorList>
            <person name="Zhang G."/>
            <person name="Fang X."/>
            <person name="Guo X."/>
            <person name="Li L."/>
            <person name="Luo R."/>
            <person name="Xu F."/>
            <person name="Yang P."/>
            <person name="Zhang L."/>
            <person name="Wang X."/>
            <person name="Qi H."/>
            <person name="Xiong Z."/>
            <person name="Que H."/>
            <person name="Xie Y."/>
            <person name="Holland P.W."/>
            <person name="Paps J."/>
            <person name="Zhu Y."/>
            <person name="Wu F."/>
            <person name="Chen Y."/>
            <person name="Wang J."/>
            <person name="Peng C."/>
            <person name="Meng J."/>
            <person name="Yang L."/>
            <person name="Liu J."/>
            <person name="Wen B."/>
            <person name="Zhang N."/>
            <person name="Huang Z."/>
            <person name="Zhu Q."/>
            <person name="Feng Y."/>
            <person name="Mount A."/>
            <person name="Hedgecock D."/>
            <person name="Xu Z."/>
            <person name="Liu Y."/>
            <person name="Domazet-Loso T."/>
            <person name="Du Y."/>
            <person name="Sun X."/>
            <person name="Zhang S."/>
            <person name="Liu B."/>
            <person name="Cheng P."/>
            <person name="Jiang X."/>
            <person name="Li J."/>
            <person name="Fan D."/>
            <person name="Wang W."/>
            <person name="Fu W."/>
            <person name="Wang T."/>
            <person name="Wang B."/>
            <person name="Zhang J."/>
            <person name="Peng Z."/>
            <person name="Li Y."/>
            <person name="Li N."/>
            <person name="Wang J."/>
            <person name="Chen M."/>
            <person name="He Y."/>
            <person name="Tan F."/>
            <person name="Song X."/>
            <person name="Zheng Q."/>
            <person name="Huang R."/>
            <person name="Yang H."/>
            <person name="Du X."/>
            <person name="Chen L."/>
            <person name="Yang M."/>
            <person name="Gaffney P.M."/>
            <person name="Wang S."/>
            <person name="Luo L."/>
            <person name="She Z."/>
            <person name="Ming Y."/>
            <person name="Huang W."/>
            <person name="Zhang S."/>
            <person name="Huang B."/>
            <person name="Zhang Y."/>
            <person name="Qu T."/>
            <person name="Ni P."/>
            <person name="Miao G."/>
            <person name="Wang J."/>
            <person name="Wang Q."/>
            <person name="Steinberg C.E."/>
            <person name="Wang H."/>
            <person name="Li N."/>
            <person name="Qian L."/>
            <person name="Zhang G."/>
            <person name="Li Y."/>
            <person name="Yang H."/>
            <person name="Liu X."/>
            <person name="Wang J."/>
            <person name="Yin Y."/>
            <person name="Wang J."/>
        </authorList>
    </citation>
    <scope>NUCLEOTIDE SEQUENCE [LARGE SCALE GENOMIC DNA]</scope>
    <source>
        <strain evidence="2">05x7-T-G4-1.051#20</strain>
    </source>
</reference>
<dbReference type="PROSITE" id="PS50919">
    <property type="entry name" value="MIR"/>
    <property type="match status" value="1"/>
</dbReference>
<dbReference type="InterPro" id="IPR036300">
    <property type="entry name" value="MIR_dom_sf"/>
</dbReference>
<keyword evidence="1" id="KW-0813">Transport</keyword>
<keyword evidence="1 2" id="KW-0675">Receptor</keyword>
<keyword evidence="1" id="KW-0406">Ion transport</keyword>
<accession>K1QKL7</accession>
<sequence length="542" mass="62528">MSHVTPICINVVFVCITALCTMRSQWVLARTDKGQMYRTNRVANRYKLNKKLRKIQAKLGDDPENISMRNAVSRAKAAADAENDDNILEQKRQLGKKVLYGQVIQLRHQFTNKYIHVSTTKTSDTESNNMAVELKEENSKHALFRLMPRYKVKAEGDVVQVDDQVVLESMKSPGSFLHVSKPLLGHGSVYNKSHELNVSVQQSGFTINRKYKPVAGDETKLQFGDIIRFYHKEMEAYLVAEGLFDDEICEDVHMRLRPINQSIPKTMSPSTSAITYWQIERQEGPVSGGVLKWEQQCKIIHMCTRKYMTVKDGQVTLTSDHLDPATVFRLHPVIRESDDIPPDSYCRMEHVVTGQWLHGGSETYKKKQLDGDDNIQSMAALKWTTAEFRVIETIEEMQYDDAFTIQKVDEELVRIFNHMAGMVPFVQKLIADKKEGHALNAKMAHDAESALQELSSFMVVNGHPIKNRQKLLRNLRIVELLIKLLQIPFRGTPDQFHMTKLFVETYHVMYVYLMGDSRKNELYIAKYIDFFQSQFELREVWE</sequence>
<dbReference type="PANTHER" id="PTHR13715:SF99">
    <property type="entry name" value="INOSITOL 1,4,5-TRISPHOSPHATE RECEPTOR-LIKE PROTEIN A"/>
    <property type="match status" value="1"/>
</dbReference>
<dbReference type="Gene3D" id="1.25.10.30">
    <property type="entry name" value="IP3 receptor type 1 binding core, RIH domain"/>
    <property type="match status" value="1"/>
</dbReference>
<dbReference type="GO" id="GO:0005220">
    <property type="term" value="F:inositol 1,4,5-trisphosphate-gated calcium channel activity"/>
    <property type="evidence" value="ECO:0007669"/>
    <property type="project" value="UniProtKB-UniRule"/>
</dbReference>
<comment type="similarity">
    <text evidence="1">Belongs to the InsP3 receptor family.</text>
</comment>
<dbReference type="AlphaFoldDB" id="K1QKL7"/>
<dbReference type="Pfam" id="PF08709">
    <property type="entry name" value="Ins145_P3_rec"/>
    <property type="match status" value="1"/>
</dbReference>
<dbReference type="InterPro" id="IPR015925">
    <property type="entry name" value="Ryanodine_IP3_receptor"/>
</dbReference>
<dbReference type="EMBL" id="JH818563">
    <property type="protein sequence ID" value="EKC22276.1"/>
    <property type="molecule type" value="Genomic_DNA"/>
</dbReference>
<proteinExistence type="inferred from homology"/>
<dbReference type="InterPro" id="IPR014821">
    <property type="entry name" value="Ins145_P3_rcpt"/>
</dbReference>
<dbReference type="InterPro" id="IPR035910">
    <property type="entry name" value="RyR/IP3R_RIH_dom_sf"/>
</dbReference>
<dbReference type="GO" id="GO:0070679">
    <property type="term" value="F:inositol 1,4,5 trisphosphate binding"/>
    <property type="evidence" value="ECO:0007669"/>
    <property type="project" value="UniProtKB-UniRule"/>
</dbReference>
<name>K1QKL7_MAGGI</name>
<dbReference type="Gene3D" id="2.80.10.50">
    <property type="match status" value="2"/>
</dbReference>
<dbReference type="InParanoid" id="K1QKL7"/>
<comment type="subcellular location">
    <subcellularLocation>
        <location evidence="1">Endoplasmic reticulum membrane</location>
        <topology evidence="1">Multi-pass membrane protein</topology>
    </subcellularLocation>
</comment>
<dbReference type="GO" id="GO:0051209">
    <property type="term" value="P:release of sequestered calcium ion into cytosol"/>
    <property type="evidence" value="ECO:0007669"/>
    <property type="project" value="UniProtKB-UniRule"/>
</dbReference>
<comment type="subunit">
    <text evidence="1">Homotetramer.</text>
</comment>
<keyword evidence="1" id="KW-0106">Calcium</keyword>
<evidence type="ECO:0000313" key="2">
    <source>
        <dbReference type="EMBL" id="EKC22276.1"/>
    </source>
</evidence>
<keyword evidence="1" id="KW-0472">Membrane</keyword>
<gene>
    <name evidence="2" type="ORF">CGI_10002543</name>
</gene>
<evidence type="ECO:0000256" key="1">
    <source>
        <dbReference type="RuleBase" id="RU368044"/>
    </source>
</evidence>
<dbReference type="PRINTS" id="PR00779">
    <property type="entry name" value="INSP3RECEPTR"/>
</dbReference>
<keyword evidence="1" id="KW-0109">Calcium transport</keyword>
<dbReference type="CDD" id="cd23280">
    <property type="entry name" value="beta-trefoil_MIR_itr-1-like"/>
    <property type="match status" value="1"/>
</dbReference>
<dbReference type="HOGENOM" id="CLU_502739_0_0_1"/>
<protein>
    <recommendedName>
        <fullName evidence="1">Inositol 1,4,5-trisphosphate receptor</fullName>
    </recommendedName>
</protein>
<keyword evidence="1" id="KW-0407">Ion channel</keyword>
<dbReference type="SUPFAM" id="SSF82109">
    <property type="entry name" value="MIR domain"/>
    <property type="match status" value="2"/>
</dbReference>
<dbReference type="InterPro" id="IPR016093">
    <property type="entry name" value="MIR_motif"/>
</dbReference>
<comment type="function">
    <text evidence="1">Receptor for inositol 1,4,5-trisphosphate, a second messenger that mediates the release of intracellular calcium.</text>
</comment>
<keyword evidence="1" id="KW-0107">Calcium channel</keyword>
<dbReference type="InterPro" id="IPR000699">
    <property type="entry name" value="RIH_dom"/>
</dbReference>
<dbReference type="GO" id="GO:0005789">
    <property type="term" value="C:endoplasmic reticulum membrane"/>
    <property type="evidence" value="ECO:0007669"/>
    <property type="project" value="UniProtKB-SubCell"/>
</dbReference>
<dbReference type="Pfam" id="PF01365">
    <property type="entry name" value="RYDR_ITPR"/>
    <property type="match status" value="1"/>
</dbReference>
<dbReference type="SUPFAM" id="SSF100909">
    <property type="entry name" value="IP3 receptor type 1 binding core, domain 2"/>
    <property type="match status" value="1"/>
</dbReference>
<keyword evidence="1" id="KW-1071">Ligand-gated ion channel</keyword>
<organism evidence="2">
    <name type="scientific">Magallana gigas</name>
    <name type="common">Pacific oyster</name>
    <name type="synonym">Crassostrea gigas</name>
    <dbReference type="NCBI Taxonomy" id="29159"/>
    <lineage>
        <taxon>Eukaryota</taxon>
        <taxon>Metazoa</taxon>
        <taxon>Spiralia</taxon>
        <taxon>Lophotrochozoa</taxon>
        <taxon>Mollusca</taxon>
        <taxon>Bivalvia</taxon>
        <taxon>Autobranchia</taxon>
        <taxon>Pteriomorphia</taxon>
        <taxon>Ostreida</taxon>
        <taxon>Ostreoidea</taxon>
        <taxon>Ostreidae</taxon>
        <taxon>Magallana</taxon>
    </lineage>
</organism>
<dbReference type="Pfam" id="PF02815">
    <property type="entry name" value="MIR"/>
    <property type="match status" value="1"/>
</dbReference>
<comment type="domain">
    <text evidence="1">The receptor contains a calcium channel in its C-terminal extremity. Its large N-terminal cytoplasmic region has the ligand-binding site in the N-terminus and modulatory sites in the middle portion immediately upstream of the channel region.</text>
</comment>